<dbReference type="Gene3D" id="2.60.40.420">
    <property type="entry name" value="Cupredoxins - blue copper proteins"/>
    <property type="match status" value="1"/>
</dbReference>
<proteinExistence type="predicted"/>
<dbReference type="PANTHER" id="PTHR36507:SF1">
    <property type="entry name" value="BLL1555 PROTEIN"/>
    <property type="match status" value="1"/>
</dbReference>
<evidence type="ECO:0008006" key="5">
    <source>
        <dbReference type="Google" id="ProtNLM"/>
    </source>
</evidence>
<feature type="transmembrane region" description="Helical" evidence="2">
    <location>
        <begin position="6"/>
        <end position="25"/>
    </location>
</feature>
<dbReference type="InterPro" id="IPR052721">
    <property type="entry name" value="ET_Amicyanin"/>
</dbReference>
<gene>
    <name evidence="3" type="ORF">COT49_02145</name>
</gene>
<evidence type="ECO:0000313" key="4">
    <source>
        <dbReference type="Proteomes" id="UP000230340"/>
    </source>
</evidence>
<dbReference type="Proteomes" id="UP000230340">
    <property type="component" value="Unassembled WGS sequence"/>
</dbReference>
<evidence type="ECO:0000256" key="2">
    <source>
        <dbReference type="SAM" id="Phobius"/>
    </source>
</evidence>
<sequence length="157" mass="17011">MSKQKLVFVTLFVVFTAMLGYYAYLTYGSALFGGKGASTKKAENSPKSFENLPDYQAGNPRVNQVPESLRSKGTEAQLSEVTITTVASPLEVTINSGDIVTFINADTAQHQIVGAGDLWGSQLLQPDDKFSQEFDVPGVYPYTDKESTTVTGKITVK</sequence>
<evidence type="ECO:0000313" key="3">
    <source>
        <dbReference type="EMBL" id="PIS23050.1"/>
    </source>
</evidence>
<keyword evidence="2" id="KW-0472">Membrane</keyword>
<keyword evidence="2" id="KW-1133">Transmembrane helix</keyword>
<dbReference type="InterPro" id="IPR008972">
    <property type="entry name" value="Cupredoxin"/>
</dbReference>
<feature type="region of interest" description="Disordered" evidence="1">
    <location>
        <begin position="42"/>
        <end position="62"/>
    </location>
</feature>
<name>A0A2H0XDM8_UNCKA</name>
<protein>
    <recommendedName>
        <fullName evidence="5">EfeO-type cupredoxin-like domain-containing protein</fullName>
    </recommendedName>
</protein>
<keyword evidence="2" id="KW-0812">Transmembrane</keyword>
<dbReference type="SUPFAM" id="SSF49503">
    <property type="entry name" value="Cupredoxins"/>
    <property type="match status" value="1"/>
</dbReference>
<accession>A0A2H0XDM8</accession>
<dbReference type="PANTHER" id="PTHR36507">
    <property type="entry name" value="BLL1555 PROTEIN"/>
    <property type="match status" value="1"/>
</dbReference>
<comment type="caution">
    <text evidence="3">The sequence shown here is derived from an EMBL/GenBank/DDBJ whole genome shotgun (WGS) entry which is preliminary data.</text>
</comment>
<reference evidence="4" key="1">
    <citation type="submission" date="2017-09" db="EMBL/GenBank/DDBJ databases">
        <title>Depth-based differentiation of microbial function through sediment-hosted aquifers and enrichment of novel symbionts in the deep terrestrial subsurface.</title>
        <authorList>
            <person name="Probst A.J."/>
            <person name="Ladd B."/>
            <person name="Jarett J.K."/>
            <person name="Geller-Mcgrath D.E."/>
            <person name="Sieber C.M.K."/>
            <person name="Emerson J.B."/>
            <person name="Anantharaman K."/>
            <person name="Thomas B.C."/>
            <person name="Malmstrom R."/>
            <person name="Stieglmeier M."/>
            <person name="Klingl A."/>
            <person name="Woyke T."/>
            <person name="Ryan C.M."/>
            <person name="Banfield J.F."/>
        </authorList>
    </citation>
    <scope>NUCLEOTIDE SEQUENCE [LARGE SCALE GENOMIC DNA]</scope>
</reference>
<organism evidence="3 4">
    <name type="scientific">candidate division WWE3 bacterium CG08_land_8_20_14_0_20_40_13</name>
    <dbReference type="NCBI Taxonomy" id="1975084"/>
    <lineage>
        <taxon>Bacteria</taxon>
        <taxon>Katanobacteria</taxon>
    </lineage>
</organism>
<evidence type="ECO:0000256" key="1">
    <source>
        <dbReference type="SAM" id="MobiDB-lite"/>
    </source>
</evidence>
<dbReference type="EMBL" id="PEYT01000019">
    <property type="protein sequence ID" value="PIS23050.1"/>
    <property type="molecule type" value="Genomic_DNA"/>
</dbReference>
<dbReference type="AlphaFoldDB" id="A0A2H0XDM8"/>